<reference evidence="3" key="1">
    <citation type="journal article" date="2019" name="Int. J. Syst. Evol. Microbiol.">
        <title>The Global Catalogue of Microorganisms (GCM) 10K type strain sequencing project: providing services to taxonomists for standard genome sequencing and annotation.</title>
        <authorList>
            <consortium name="The Broad Institute Genomics Platform"/>
            <consortium name="The Broad Institute Genome Sequencing Center for Infectious Disease"/>
            <person name="Wu L."/>
            <person name="Ma J."/>
        </authorList>
    </citation>
    <scope>NUCLEOTIDE SEQUENCE [LARGE SCALE GENOMIC DNA]</scope>
    <source>
        <strain evidence="3">JCM 30331</strain>
    </source>
</reference>
<name>A0ABQ2ER49_9DEIO</name>
<organism evidence="2 3">
    <name type="scientific">Deinococcus malanensis</name>
    <dbReference type="NCBI Taxonomy" id="1706855"/>
    <lineage>
        <taxon>Bacteria</taxon>
        <taxon>Thermotogati</taxon>
        <taxon>Deinococcota</taxon>
        <taxon>Deinococci</taxon>
        <taxon>Deinococcales</taxon>
        <taxon>Deinococcaceae</taxon>
        <taxon>Deinococcus</taxon>
    </lineage>
</organism>
<evidence type="ECO:0000256" key="1">
    <source>
        <dbReference type="SAM" id="MobiDB-lite"/>
    </source>
</evidence>
<comment type="caution">
    <text evidence="2">The sequence shown here is derived from an EMBL/GenBank/DDBJ whole genome shotgun (WGS) entry which is preliminary data.</text>
</comment>
<dbReference type="RefSeq" id="WP_189004695.1">
    <property type="nucleotide sequence ID" value="NZ_BMPP01000002.1"/>
</dbReference>
<keyword evidence="3" id="KW-1185">Reference proteome</keyword>
<evidence type="ECO:0000313" key="3">
    <source>
        <dbReference type="Proteomes" id="UP000647587"/>
    </source>
</evidence>
<feature type="region of interest" description="Disordered" evidence="1">
    <location>
        <begin position="83"/>
        <end position="112"/>
    </location>
</feature>
<sequence>MSNFVLKGRWYGEIYDENRCFKGRVVDGGHTGLKSGDEVTVTYKVDQHTLRHHTTQAGGGYSLDGMPDNSFILTSFLRRGGVTGHEVLPDEDDQEWGGEIVSASPAPQQDAT</sequence>
<dbReference type="Proteomes" id="UP000647587">
    <property type="component" value="Unassembled WGS sequence"/>
</dbReference>
<protein>
    <submittedName>
        <fullName evidence="2">Uncharacterized protein</fullName>
    </submittedName>
</protein>
<accession>A0ABQ2ER49</accession>
<evidence type="ECO:0000313" key="2">
    <source>
        <dbReference type="EMBL" id="GGK16676.1"/>
    </source>
</evidence>
<proteinExistence type="predicted"/>
<gene>
    <name evidence="2" type="ORF">GCM10008955_07630</name>
</gene>
<dbReference type="EMBL" id="BMPP01000002">
    <property type="protein sequence ID" value="GGK16676.1"/>
    <property type="molecule type" value="Genomic_DNA"/>
</dbReference>